<dbReference type="InterPro" id="IPR045865">
    <property type="entry name" value="ACT-like_dom_sf"/>
</dbReference>
<dbReference type="InterPro" id="IPR027795">
    <property type="entry name" value="CASTOR_ACT_dom"/>
</dbReference>
<dbReference type="Pfam" id="PF13840">
    <property type="entry name" value="ACT_7"/>
    <property type="match status" value="1"/>
</dbReference>
<comment type="caution">
    <text evidence="3">The sequence shown here is derived from an EMBL/GenBank/DDBJ whole genome shotgun (WGS) entry which is preliminary data.</text>
</comment>
<dbReference type="Proteomes" id="UP000807353">
    <property type="component" value="Unassembled WGS sequence"/>
</dbReference>
<dbReference type="EMBL" id="MU150251">
    <property type="protein sequence ID" value="KAF9464872.1"/>
    <property type="molecule type" value="Genomic_DNA"/>
</dbReference>
<evidence type="ECO:0000256" key="1">
    <source>
        <dbReference type="SAM" id="MobiDB-lite"/>
    </source>
</evidence>
<dbReference type="SUPFAM" id="SSF55021">
    <property type="entry name" value="ACT-like"/>
    <property type="match status" value="1"/>
</dbReference>
<dbReference type="GO" id="GO:0046394">
    <property type="term" value="P:carboxylic acid biosynthetic process"/>
    <property type="evidence" value="ECO:0007669"/>
    <property type="project" value="UniProtKB-ARBA"/>
</dbReference>
<feature type="region of interest" description="Disordered" evidence="1">
    <location>
        <begin position="322"/>
        <end position="360"/>
    </location>
</feature>
<gene>
    <name evidence="3" type="ORF">BDZ94DRAFT_1255447</name>
</gene>
<dbReference type="GO" id="GO:0006520">
    <property type="term" value="P:amino acid metabolic process"/>
    <property type="evidence" value="ECO:0007669"/>
    <property type="project" value="UniProtKB-ARBA"/>
</dbReference>
<feature type="region of interest" description="Disordered" evidence="1">
    <location>
        <begin position="178"/>
        <end position="221"/>
    </location>
</feature>
<reference evidence="3" key="1">
    <citation type="submission" date="2020-11" db="EMBL/GenBank/DDBJ databases">
        <authorList>
            <consortium name="DOE Joint Genome Institute"/>
            <person name="Ahrendt S."/>
            <person name="Riley R."/>
            <person name="Andreopoulos W."/>
            <person name="Labutti K."/>
            <person name="Pangilinan J."/>
            <person name="Ruiz-Duenas F.J."/>
            <person name="Barrasa J.M."/>
            <person name="Sanchez-Garcia M."/>
            <person name="Camarero S."/>
            <person name="Miyauchi S."/>
            <person name="Serrano A."/>
            <person name="Linde D."/>
            <person name="Babiker R."/>
            <person name="Drula E."/>
            <person name="Ayuso-Fernandez I."/>
            <person name="Pacheco R."/>
            <person name="Padilla G."/>
            <person name="Ferreira P."/>
            <person name="Barriuso J."/>
            <person name="Kellner H."/>
            <person name="Castanera R."/>
            <person name="Alfaro M."/>
            <person name="Ramirez L."/>
            <person name="Pisabarro A.G."/>
            <person name="Kuo A."/>
            <person name="Tritt A."/>
            <person name="Lipzen A."/>
            <person name="He G."/>
            <person name="Yan M."/>
            <person name="Ng V."/>
            <person name="Cullen D."/>
            <person name="Martin F."/>
            <person name="Rosso M.-N."/>
            <person name="Henrissat B."/>
            <person name="Hibbett D."/>
            <person name="Martinez A.T."/>
            <person name="Grigoriev I.V."/>
        </authorList>
    </citation>
    <scope>NUCLEOTIDE SEQUENCE</scope>
    <source>
        <strain evidence="3">CBS 247.69</strain>
    </source>
</reference>
<dbReference type="AlphaFoldDB" id="A0A9P6CGA6"/>
<accession>A0A9P6CGA6</accession>
<organism evidence="3 4">
    <name type="scientific">Collybia nuda</name>
    <dbReference type="NCBI Taxonomy" id="64659"/>
    <lineage>
        <taxon>Eukaryota</taxon>
        <taxon>Fungi</taxon>
        <taxon>Dikarya</taxon>
        <taxon>Basidiomycota</taxon>
        <taxon>Agaricomycotina</taxon>
        <taxon>Agaricomycetes</taxon>
        <taxon>Agaricomycetidae</taxon>
        <taxon>Agaricales</taxon>
        <taxon>Tricholomatineae</taxon>
        <taxon>Clitocybaceae</taxon>
        <taxon>Collybia</taxon>
    </lineage>
</organism>
<sequence>MAMQVTISLLPVSLSLVHIPRSRLVQLSYPILRQILQPNPTFLSISCNEIELSLFADENMLQDFVPIARRDRLKQYTHSTSGSSRKCAGARDIETVEICDDKWGVLQIDSHNEQIDKSGARVNEVSALLGAAGISILYQSCYMSDFIFVKESRLQEALSLFSTAGFDLYSADPEFLSPSASSISRPRERSSVHDFRPTVGTPTQGTILTRSRSVTDPNPLPSPGTIKAISRDLQQPQLRKSFRDVQILSSELACVGLSDEFGIDHWGLKIVKLIAFPDLISPTKPLPLSPSSLATSSLCSSENISSPIFELSPPIIREIRASTSSSTSGEDDGYFPHSPSVERNIHLSKPSSRPYSDLKDDTLSPLYKPSGLSLTSFPSPNIPISHNSSVTDTDESQVPFFCYTRTTEGCSLTADVYILATLFPPHERHMVICSGELDAADERLVSGTDSSEDENEDDDPLYPPGSVLKCLQIDLQQFGLDKHGLVNRFSQVLEENGINHMYSSTFKTANLLVDKKQAVRARALLRNC</sequence>
<feature type="compositionally biased region" description="Polar residues" evidence="1">
    <location>
        <begin position="200"/>
        <end position="216"/>
    </location>
</feature>
<dbReference type="PANTHER" id="PTHR31131:SF6">
    <property type="entry name" value="CASTOR ACT DOMAIN-CONTAINING PROTEIN"/>
    <property type="match status" value="1"/>
</dbReference>
<dbReference type="Gene3D" id="3.30.2130.10">
    <property type="entry name" value="VC0802-like"/>
    <property type="match status" value="2"/>
</dbReference>
<proteinExistence type="predicted"/>
<keyword evidence="4" id="KW-1185">Reference proteome</keyword>
<evidence type="ECO:0000259" key="2">
    <source>
        <dbReference type="Pfam" id="PF13840"/>
    </source>
</evidence>
<feature type="compositionally biased region" description="Basic and acidic residues" evidence="1">
    <location>
        <begin position="185"/>
        <end position="196"/>
    </location>
</feature>
<evidence type="ECO:0000313" key="3">
    <source>
        <dbReference type="EMBL" id="KAF9464872.1"/>
    </source>
</evidence>
<protein>
    <recommendedName>
        <fullName evidence="2">CASTOR ACT domain-containing protein</fullName>
    </recommendedName>
</protein>
<name>A0A9P6CGA6_9AGAR</name>
<dbReference type="InterPro" id="IPR051719">
    <property type="entry name" value="CASTOR_mTORC1"/>
</dbReference>
<evidence type="ECO:0000313" key="4">
    <source>
        <dbReference type="Proteomes" id="UP000807353"/>
    </source>
</evidence>
<dbReference type="PANTHER" id="PTHR31131">
    <property type="entry name" value="CHROMOSOME 1, WHOLE GENOME SHOTGUN SEQUENCE"/>
    <property type="match status" value="1"/>
</dbReference>
<dbReference type="OrthoDB" id="58529at2759"/>
<feature type="domain" description="CASTOR ACT" evidence="2">
    <location>
        <begin position="100"/>
        <end position="160"/>
    </location>
</feature>